<keyword evidence="7" id="KW-0378">Hydrolase</keyword>
<comment type="pathway">
    <text evidence="4">Amine and polyamine degradation; putrescine degradation; 4-aminobutanoate from putrescine: step 4/4.</text>
</comment>
<dbReference type="EC" id="3.5.1.94" evidence="5"/>
<dbReference type="Proteomes" id="UP000675920">
    <property type="component" value="Unplaced"/>
</dbReference>
<comment type="catalytic activity">
    <reaction evidence="2">
        <text>4-(gamma-L-glutamylamino)butanoate + H2O = 4-aminobutanoate + L-glutamate</text>
        <dbReference type="Rhea" id="RHEA:19737"/>
        <dbReference type="ChEBI" id="CHEBI:15377"/>
        <dbReference type="ChEBI" id="CHEBI:29985"/>
        <dbReference type="ChEBI" id="CHEBI:58800"/>
        <dbReference type="ChEBI" id="CHEBI:59888"/>
        <dbReference type="EC" id="3.5.1.94"/>
    </reaction>
</comment>
<reference evidence="7" key="1">
    <citation type="journal article" date="2001" name="Biol. Chem.">
        <title>Evolutionary lines of cysteine peptidases.</title>
        <authorList>
            <person name="Barrett A.J."/>
            <person name="Rawlings N.D."/>
        </authorList>
    </citation>
    <scope>NUCLEOTIDE SEQUENCE</scope>
</reference>
<dbReference type="InterPro" id="IPR029062">
    <property type="entry name" value="Class_I_gatase-like"/>
</dbReference>
<comment type="similarity">
    <text evidence="1">Belongs to the peptidase C26 family.</text>
</comment>
<dbReference type="InterPro" id="IPR011697">
    <property type="entry name" value="Peptidase_C26"/>
</dbReference>
<organism evidence="6 7">
    <name type="scientific">Derxia gummosa DSM 723</name>
    <dbReference type="NCBI Taxonomy" id="1121388"/>
    <lineage>
        <taxon>Bacteria</taxon>
        <taxon>Pseudomonadati</taxon>
        <taxon>Pseudomonadota</taxon>
        <taxon>Betaproteobacteria</taxon>
        <taxon>Burkholderiales</taxon>
        <taxon>Alcaligenaceae</taxon>
        <taxon>Derxia</taxon>
    </lineage>
</organism>
<comment type="function">
    <text evidence="3">Involved in the breakdown of putrescine via hydrolysis of the gamma-glutamyl linkage of gamma-glutamyl-gamma-aminobutyrate.</text>
</comment>
<evidence type="ECO:0000256" key="5">
    <source>
        <dbReference type="ARBA" id="ARBA00066788"/>
    </source>
</evidence>
<dbReference type="PROSITE" id="PS51273">
    <property type="entry name" value="GATASE_TYPE_1"/>
    <property type="match status" value="1"/>
</dbReference>
<accession>A0A8B6X2H7</accession>
<keyword evidence="6" id="KW-1185">Reference proteome</keyword>
<evidence type="ECO:0000256" key="4">
    <source>
        <dbReference type="ARBA" id="ARBA00060634"/>
    </source>
</evidence>
<dbReference type="PANTHER" id="PTHR43235">
    <property type="entry name" value="GLUTAMINE AMIDOTRANSFERASE PB2B2.05-RELATED"/>
    <property type="match status" value="1"/>
</dbReference>
<dbReference type="FunFam" id="3.40.50.880:FF:000030">
    <property type="entry name" value="Gamma-glutamyl-gamma-aminobutyrate hydrolase PuuD"/>
    <property type="match status" value="1"/>
</dbReference>
<reference evidence="7" key="2">
    <citation type="journal article" date="2005" name="J. Biol. Chem.">
        <title>A novel putrescine utilization pathway involves gamma-glutamylated intermediates of Escherichia coli K-12.</title>
        <authorList>
            <person name="Kurihara S."/>
            <person name="Oda S."/>
            <person name="Kato K."/>
            <person name="Kim H.G."/>
            <person name="Koyanagi T."/>
            <person name="Kumagai H."/>
            <person name="Suzuki H."/>
        </authorList>
    </citation>
    <scope>NUCLEOTIDE SEQUENCE</scope>
</reference>
<dbReference type="Gene3D" id="3.40.50.880">
    <property type="match status" value="1"/>
</dbReference>
<sequence>MTARPFVLLPCCNRELGGHPFFILGRKYAAAVHDVADCLPLPLISPAARDVETYLRAASGVMLTGSPSNVHPSRFGEGVHNPALPLDPERDEVTFLLIRRAVELGLPLLAICRGLQEVNVALGGTLRQAVHEQPGALDHREPKDAPPEVQYAPAHALHVAPGGRLAAITGRESFEVNSLHGQGIGRLAPGLTVEATAPDGLVEAFSIDAHPGFSLAMQWHPEWRAADNPISVSIFRAFGAACRDWRPPS</sequence>
<dbReference type="OrthoDB" id="9813383at2"/>
<evidence type="ECO:0000256" key="1">
    <source>
        <dbReference type="ARBA" id="ARBA00011083"/>
    </source>
</evidence>
<reference evidence="7" key="3">
    <citation type="submission" date="2025-08" db="UniProtKB">
        <authorList>
            <consortium name="RefSeq"/>
        </authorList>
    </citation>
    <scope>IDENTIFICATION</scope>
</reference>
<name>A0A8B6X2H7_9BURK</name>
<evidence type="ECO:0000256" key="3">
    <source>
        <dbReference type="ARBA" id="ARBA00055068"/>
    </source>
</evidence>
<evidence type="ECO:0000313" key="7">
    <source>
        <dbReference type="RefSeq" id="WP_028310762.1"/>
    </source>
</evidence>
<dbReference type="CDD" id="cd01745">
    <property type="entry name" value="GATase1_2"/>
    <property type="match status" value="1"/>
</dbReference>
<dbReference type="GO" id="GO:0033969">
    <property type="term" value="F:gamma-glutamyl-gamma-aminobutyrate hydrolase activity"/>
    <property type="evidence" value="ECO:0007669"/>
    <property type="project" value="UniProtKB-EC"/>
</dbReference>
<dbReference type="GO" id="GO:0006598">
    <property type="term" value="P:polyamine catabolic process"/>
    <property type="evidence" value="ECO:0007669"/>
    <property type="project" value="TreeGrafter"/>
</dbReference>
<dbReference type="RefSeq" id="WP_028310762.1">
    <property type="nucleotide sequence ID" value="NZ_AXWS01000007.1"/>
</dbReference>
<dbReference type="GO" id="GO:0005829">
    <property type="term" value="C:cytosol"/>
    <property type="evidence" value="ECO:0007669"/>
    <property type="project" value="TreeGrafter"/>
</dbReference>
<dbReference type="PANTHER" id="PTHR43235:SF1">
    <property type="entry name" value="GLUTAMINE AMIDOTRANSFERASE PB2B2.05-RELATED"/>
    <property type="match status" value="1"/>
</dbReference>
<dbReference type="InterPro" id="IPR044668">
    <property type="entry name" value="PuuD-like"/>
</dbReference>
<evidence type="ECO:0000313" key="6">
    <source>
        <dbReference type="Proteomes" id="UP000675920"/>
    </source>
</evidence>
<dbReference type="SUPFAM" id="SSF52317">
    <property type="entry name" value="Class I glutamine amidotransferase-like"/>
    <property type="match status" value="1"/>
</dbReference>
<dbReference type="AlphaFoldDB" id="A0A8B6X2H7"/>
<dbReference type="Pfam" id="PF07722">
    <property type="entry name" value="Peptidase_C26"/>
    <property type="match status" value="1"/>
</dbReference>
<protein>
    <recommendedName>
        <fullName evidence="5">gamma-glutamyl-gamma-aminobutyrate hydrolase</fullName>
        <ecNumber evidence="5">3.5.1.94</ecNumber>
    </recommendedName>
</protein>
<proteinExistence type="inferred from homology"/>
<evidence type="ECO:0000256" key="2">
    <source>
        <dbReference type="ARBA" id="ARBA00052718"/>
    </source>
</evidence>